<protein>
    <submittedName>
        <fullName evidence="1">Uncharacterized protein</fullName>
    </submittedName>
</protein>
<accession>A0A1E5BFD7</accession>
<feature type="non-terminal residue" evidence="1">
    <location>
        <position position="74"/>
    </location>
</feature>
<proteinExistence type="predicted"/>
<gene>
    <name evidence="1" type="ORF">A1QO_06765</name>
</gene>
<evidence type="ECO:0000313" key="1">
    <source>
        <dbReference type="EMBL" id="OEE34531.1"/>
    </source>
</evidence>
<evidence type="ECO:0000313" key="2">
    <source>
        <dbReference type="Proteomes" id="UP000094741"/>
    </source>
</evidence>
<dbReference type="Proteomes" id="UP000094741">
    <property type="component" value="Unassembled WGS sequence"/>
</dbReference>
<dbReference type="EMBL" id="AJYQ02000089">
    <property type="protein sequence ID" value="OEE34531.1"/>
    <property type="molecule type" value="Genomic_DNA"/>
</dbReference>
<dbReference type="AlphaFoldDB" id="A0A1E5BFD7"/>
<sequence length="74" mass="8204">MDSSRYICERLLGRVDLSRLNFVRDKIVLGAARSMTTSYSKQILLNTCFSTKHKTIVAEPFGQPLLGIDTALAA</sequence>
<name>A0A1E5BFD7_9VIBR</name>
<comment type="caution">
    <text evidence="1">The sequence shown here is derived from an EMBL/GenBank/DDBJ whole genome shotgun (WGS) entry which is preliminary data.</text>
</comment>
<reference evidence="1 2" key="1">
    <citation type="journal article" date="2012" name="Science">
        <title>Ecological populations of bacteria act as socially cohesive units of antibiotic production and resistance.</title>
        <authorList>
            <person name="Cordero O.X."/>
            <person name="Wildschutte H."/>
            <person name="Kirkup B."/>
            <person name="Proehl S."/>
            <person name="Ngo L."/>
            <person name="Hussain F."/>
            <person name="Le Roux F."/>
            <person name="Mincer T."/>
            <person name="Polz M.F."/>
        </authorList>
    </citation>
    <scope>NUCLEOTIDE SEQUENCE [LARGE SCALE GENOMIC DNA]</scope>
    <source>
        <strain evidence="1 2">ZF-129</strain>
    </source>
</reference>
<organism evidence="1 2">
    <name type="scientific">Vibrio genomosp. F10 str. ZF-129</name>
    <dbReference type="NCBI Taxonomy" id="1187848"/>
    <lineage>
        <taxon>Bacteria</taxon>
        <taxon>Pseudomonadati</taxon>
        <taxon>Pseudomonadota</taxon>
        <taxon>Gammaproteobacteria</taxon>
        <taxon>Vibrionales</taxon>
        <taxon>Vibrionaceae</taxon>
        <taxon>Vibrio</taxon>
    </lineage>
</organism>